<evidence type="ECO:0000259" key="3">
    <source>
        <dbReference type="PROSITE" id="PS50977"/>
    </source>
</evidence>
<feature type="domain" description="HTH tetR-type" evidence="3">
    <location>
        <begin position="8"/>
        <end position="68"/>
    </location>
</feature>
<dbReference type="SUPFAM" id="SSF46689">
    <property type="entry name" value="Homeodomain-like"/>
    <property type="match status" value="1"/>
</dbReference>
<comment type="caution">
    <text evidence="4">The sequence shown here is derived from an EMBL/GenBank/DDBJ whole genome shotgun (WGS) entry which is preliminary data.</text>
</comment>
<gene>
    <name evidence="4" type="ORF">IAB94_04435</name>
</gene>
<dbReference type="Gene3D" id="1.10.357.10">
    <property type="entry name" value="Tetracycline Repressor, domain 2"/>
    <property type="match status" value="1"/>
</dbReference>
<dbReference type="InterPro" id="IPR009057">
    <property type="entry name" value="Homeodomain-like_sf"/>
</dbReference>
<keyword evidence="1 2" id="KW-0238">DNA-binding</keyword>
<dbReference type="InterPro" id="IPR050624">
    <property type="entry name" value="HTH-type_Tx_Regulator"/>
</dbReference>
<dbReference type="PANTHER" id="PTHR43479:SF7">
    <property type="entry name" value="TETR-FAMILY TRANSCRIPTIONAL REGULATOR"/>
    <property type="match status" value="1"/>
</dbReference>
<reference evidence="4" key="2">
    <citation type="journal article" date="2021" name="PeerJ">
        <title>Extensive microbial diversity within the chicken gut microbiome revealed by metagenomics and culture.</title>
        <authorList>
            <person name="Gilroy R."/>
            <person name="Ravi A."/>
            <person name="Getino M."/>
            <person name="Pursley I."/>
            <person name="Horton D.L."/>
            <person name="Alikhan N.F."/>
            <person name="Baker D."/>
            <person name="Gharbi K."/>
            <person name="Hall N."/>
            <person name="Watson M."/>
            <person name="Adriaenssens E.M."/>
            <person name="Foster-Nyarko E."/>
            <person name="Jarju S."/>
            <person name="Secka A."/>
            <person name="Antonio M."/>
            <person name="Oren A."/>
            <person name="Chaudhuri R.R."/>
            <person name="La Ragione R."/>
            <person name="Hildebrand F."/>
            <person name="Pallen M.J."/>
        </authorList>
    </citation>
    <scope>NUCLEOTIDE SEQUENCE</scope>
    <source>
        <strain evidence="4">ChiW16-3235</strain>
    </source>
</reference>
<reference evidence="4" key="1">
    <citation type="submission" date="2020-10" db="EMBL/GenBank/DDBJ databases">
        <authorList>
            <person name="Gilroy R."/>
        </authorList>
    </citation>
    <scope>NUCLEOTIDE SEQUENCE</scope>
    <source>
        <strain evidence="4">ChiW16-3235</strain>
    </source>
</reference>
<evidence type="ECO:0000313" key="4">
    <source>
        <dbReference type="EMBL" id="HIR67274.1"/>
    </source>
</evidence>
<evidence type="ECO:0000313" key="5">
    <source>
        <dbReference type="Proteomes" id="UP000823913"/>
    </source>
</evidence>
<dbReference type="PROSITE" id="PS50977">
    <property type="entry name" value="HTH_TETR_2"/>
    <property type="match status" value="1"/>
</dbReference>
<dbReference type="InterPro" id="IPR001647">
    <property type="entry name" value="HTH_TetR"/>
</dbReference>
<organism evidence="4 5">
    <name type="scientific">Candidatus Coproplasma avicola</name>
    <dbReference type="NCBI Taxonomy" id="2840744"/>
    <lineage>
        <taxon>Bacteria</taxon>
        <taxon>Bacillati</taxon>
        <taxon>Bacillota</taxon>
        <taxon>Clostridia</taxon>
        <taxon>Eubacteriales</taxon>
        <taxon>Candidatus Coproplasma</taxon>
    </lineage>
</organism>
<evidence type="ECO:0000256" key="2">
    <source>
        <dbReference type="PROSITE-ProRule" id="PRU00335"/>
    </source>
</evidence>
<feature type="DNA-binding region" description="H-T-H motif" evidence="2">
    <location>
        <begin position="31"/>
        <end position="50"/>
    </location>
</feature>
<proteinExistence type="predicted"/>
<dbReference type="GO" id="GO:0003677">
    <property type="term" value="F:DNA binding"/>
    <property type="evidence" value="ECO:0007669"/>
    <property type="project" value="UniProtKB-UniRule"/>
</dbReference>
<protein>
    <submittedName>
        <fullName evidence="4">TetR/AcrR family transcriptional regulator</fullName>
    </submittedName>
</protein>
<dbReference type="EMBL" id="DVHK01000093">
    <property type="protein sequence ID" value="HIR67274.1"/>
    <property type="molecule type" value="Genomic_DNA"/>
</dbReference>
<evidence type="ECO:0000256" key="1">
    <source>
        <dbReference type="ARBA" id="ARBA00023125"/>
    </source>
</evidence>
<dbReference type="AlphaFoldDB" id="A0A9D1E716"/>
<sequence>MTTDKRVLKTRKAITTAFMELTLEKDMQKITVSDIAERAVINRSTFYLHYADAKEVLDDIENNISEIVHNCFSKFDTSDIYNSTYNMFIAMTGILDETPAFKNFMLHSSSSGYITINLKKTLTDMALHTVLKKTSTYDAEKMRIAISYMVSGIVDTYILWAKDDKPKCSLEEFCRYITVLTEAVIGAIH</sequence>
<dbReference type="Pfam" id="PF00440">
    <property type="entry name" value="TetR_N"/>
    <property type="match status" value="1"/>
</dbReference>
<dbReference type="PANTHER" id="PTHR43479">
    <property type="entry name" value="ACREF/ENVCD OPERON REPRESSOR-RELATED"/>
    <property type="match status" value="1"/>
</dbReference>
<dbReference type="Proteomes" id="UP000823913">
    <property type="component" value="Unassembled WGS sequence"/>
</dbReference>
<accession>A0A9D1E716</accession>
<name>A0A9D1E716_9FIRM</name>